<keyword evidence="3" id="KW-1185">Reference proteome</keyword>
<dbReference type="STRING" id="1515439.SAMN06265784_101325"/>
<feature type="compositionally biased region" description="Basic and acidic residues" evidence="1">
    <location>
        <begin position="179"/>
        <end position="194"/>
    </location>
</feature>
<evidence type="ECO:0000313" key="3">
    <source>
        <dbReference type="Proteomes" id="UP000193228"/>
    </source>
</evidence>
<dbReference type="EMBL" id="FXAT01000001">
    <property type="protein sequence ID" value="SMG09509.1"/>
    <property type="molecule type" value="Genomic_DNA"/>
</dbReference>
<accession>A0A1X7I4X8</accession>
<dbReference type="Proteomes" id="UP000193228">
    <property type="component" value="Unassembled WGS sequence"/>
</dbReference>
<dbReference type="InterPro" id="IPR056912">
    <property type="entry name" value="Phage_JBD30_tail_term-like"/>
</dbReference>
<proteinExistence type="predicted"/>
<name>A0A1X7I4X8_9BURK</name>
<protein>
    <submittedName>
        <fullName evidence="2">Uncharacterized protein</fullName>
    </submittedName>
</protein>
<dbReference type="OrthoDB" id="4014363at2"/>
<dbReference type="RefSeq" id="WP_085480512.1">
    <property type="nucleotide sequence ID" value="NZ_FXAT01000001.1"/>
</dbReference>
<evidence type="ECO:0000313" key="2">
    <source>
        <dbReference type="EMBL" id="SMG09509.1"/>
    </source>
</evidence>
<organism evidence="2 3">
    <name type="scientific">Paraburkholderia susongensis</name>
    <dbReference type="NCBI Taxonomy" id="1515439"/>
    <lineage>
        <taxon>Bacteria</taxon>
        <taxon>Pseudomonadati</taxon>
        <taxon>Pseudomonadota</taxon>
        <taxon>Betaproteobacteria</taxon>
        <taxon>Burkholderiales</taxon>
        <taxon>Burkholderiaceae</taxon>
        <taxon>Paraburkholderia</taxon>
    </lineage>
</organism>
<dbReference type="AlphaFoldDB" id="A0A1X7I4X8"/>
<feature type="region of interest" description="Disordered" evidence="1">
    <location>
        <begin position="168"/>
        <end position="202"/>
    </location>
</feature>
<reference evidence="3" key="1">
    <citation type="submission" date="2017-04" db="EMBL/GenBank/DDBJ databases">
        <authorList>
            <person name="Varghese N."/>
            <person name="Submissions S."/>
        </authorList>
    </citation>
    <scope>NUCLEOTIDE SEQUENCE [LARGE SCALE GENOMIC DNA]</scope>
    <source>
        <strain evidence="3">LMG 29540</strain>
    </source>
</reference>
<sequence length="202" mass="22685">MKITPVIAQLRRYCPVFGERVAGALEFAALRDNQRLPAISAFVVKTDDNAGENQTLNTSRQDITDEFDVCVLINTEDARGQSRADLLDDVRAQLWLALVGWTTGGGYSPIEYRGSELVQMDRELIFYRYTFSSVFTLGGGSEPETWHEYYLAGLPPLKTIHVDIDMIDPSDPNLQRPGPDGRIDFSFREEFRDDGNDEGQTG</sequence>
<gene>
    <name evidence="2" type="ORF">SAMN06265784_101325</name>
</gene>
<evidence type="ECO:0000256" key="1">
    <source>
        <dbReference type="SAM" id="MobiDB-lite"/>
    </source>
</evidence>
<dbReference type="Pfam" id="PF23840">
    <property type="entry name" value="Phage_tail_terminator"/>
    <property type="match status" value="1"/>
</dbReference>